<dbReference type="OrthoDB" id="9764591at2"/>
<evidence type="ECO:0000256" key="2">
    <source>
        <dbReference type="SAM" id="Phobius"/>
    </source>
</evidence>
<keyword evidence="2" id="KW-0812">Transmembrane</keyword>
<feature type="domain" description="Solute-binding protein family 5" evidence="3">
    <location>
        <begin position="124"/>
        <end position="489"/>
    </location>
</feature>
<dbReference type="Gene3D" id="3.40.190.10">
    <property type="entry name" value="Periplasmic binding protein-like II"/>
    <property type="match status" value="1"/>
</dbReference>
<reference evidence="4 5" key="1">
    <citation type="submission" date="2019-06" db="EMBL/GenBank/DDBJ databases">
        <authorList>
            <person name="Li F."/>
        </authorList>
    </citation>
    <scope>NUCLEOTIDE SEQUENCE [LARGE SCALE GENOMIC DNA]</scope>
    <source>
        <strain evidence="4 5">10F1D-1</strain>
    </source>
</reference>
<dbReference type="SUPFAM" id="SSF53850">
    <property type="entry name" value="Periplasmic binding protein-like II"/>
    <property type="match status" value="1"/>
</dbReference>
<feature type="transmembrane region" description="Helical" evidence="2">
    <location>
        <begin position="46"/>
        <end position="67"/>
    </location>
</feature>
<dbReference type="GO" id="GO:0042597">
    <property type="term" value="C:periplasmic space"/>
    <property type="evidence" value="ECO:0007669"/>
    <property type="project" value="UniProtKB-ARBA"/>
</dbReference>
<keyword evidence="2" id="KW-0472">Membrane</keyword>
<dbReference type="AlphaFoldDB" id="A0A506Y771"/>
<feature type="compositionally biased region" description="Basic and acidic residues" evidence="1">
    <location>
        <begin position="20"/>
        <end position="33"/>
    </location>
</feature>
<dbReference type="Gene3D" id="3.90.76.10">
    <property type="entry name" value="Dipeptide-binding Protein, Domain 1"/>
    <property type="match status" value="1"/>
</dbReference>
<evidence type="ECO:0000313" key="5">
    <source>
        <dbReference type="Proteomes" id="UP000316252"/>
    </source>
</evidence>
<comment type="caution">
    <text evidence="4">The sequence shown here is derived from an EMBL/GenBank/DDBJ whole genome shotgun (WGS) entry which is preliminary data.</text>
</comment>
<dbReference type="CDD" id="cd08509">
    <property type="entry name" value="PBP2_TmCBP_oligosaccharides_like"/>
    <property type="match status" value="1"/>
</dbReference>
<dbReference type="Pfam" id="PF00496">
    <property type="entry name" value="SBP_bac_5"/>
    <property type="match status" value="1"/>
</dbReference>
<accession>A0A506Y771</accession>
<dbReference type="InterPro" id="IPR030678">
    <property type="entry name" value="Peptide/Ni-bd"/>
</dbReference>
<evidence type="ECO:0000313" key="4">
    <source>
        <dbReference type="EMBL" id="TPW77693.1"/>
    </source>
</evidence>
<evidence type="ECO:0000256" key="1">
    <source>
        <dbReference type="SAM" id="MobiDB-lite"/>
    </source>
</evidence>
<name>A0A506Y771_9MICO</name>
<dbReference type="Gene3D" id="3.10.105.10">
    <property type="entry name" value="Dipeptide-binding Protein, Domain 3"/>
    <property type="match status" value="1"/>
</dbReference>
<protein>
    <submittedName>
        <fullName evidence="4">ABC transporter substrate-binding protein</fullName>
    </submittedName>
</protein>
<proteinExistence type="predicted"/>
<dbReference type="RefSeq" id="WP_141162221.1">
    <property type="nucleotide sequence ID" value="NZ_VHQG01000001.1"/>
</dbReference>
<dbReference type="EMBL" id="VHQG01000001">
    <property type="protein sequence ID" value="TPW77693.1"/>
    <property type="molecule type" value="Genomic_DNA"/>
</dbReference>
<dbReference type="GO" id="GO:0043190">
    <property type="term" value="C:ATP-binding cassette (ABC) transporter complex"/>
    <property type="evidence" value="ECO:0007669"/>
    <property type="project" value="InterPro"/>
</dbReference>
<evidence type="ECO:0000259" key="3">
    <source>
        <dbReference type="Pfam" id="PF00496"/>
    </source>
</evidence>
<keyword evidence="2" id="KW-1133">Transmembrane helix</keyword>
<dbReference type="Proteomes" id="UP000316252">
    <property type="component" value="Unassembled WGS sequence"/>
</dbReference>
<dbReference type="GO" id="GO:0015833">
    <property type="term" value="P:peptide transport"/>
    <property type="evidence" value="ECO:0007669"/>
    <property type="project" value="TreeGrafter"/>
</dbReference>
<dbReference type="PIRSF" id="PIRSF002741">
    <property type="entry name" value="MppA"/>
    <property type="match status" value="1"/>
</dbReference>
<dbReference type="InterPro" id="IPR000914">
    <property type="entry name" value="SBP_5_dom"/>
</dbReference>
<gene>
    <name evidence="4" type="ORF">FJ657_03280</name>
</gene>
<keyword evidence="5" id="KW-1185">Reference proteome</keyword>
<organism evidence="4 5">
    <name type="scientific">Schumannella soli</name>
    <dbReference type="NCBI Taxonomy" id="2590779"/>
    <lineage>
        <taxon>Bacteria</taxon>
        <taxon>Bacillati</taxon>
        <taxon>Actinomycetota</taxon>
        <taxon>Actinomycetes</taxon>
        <taxon>Micrococcales</taxon>
        <taxon>Microbacteriaceae</taxon>
        <taxon>Schumannella</taxon>
    </lineage>
</organism>
<sequence length="595" mass="65360">MRPTTTRRSAQREGVGPARRATEATPLRDEPRRSKPSGPRTRRARILTGVAGLAAAALVLTGCAVQVRSQPDPTIGADTMLINADHGNPQFDRNFNPYLANARTASKWMYEPLILTNPLDGEQTPWLASAVDQPDPKTIDFTIRKDVTWSDGEPFTADDVKFTFDLAKKFPPLDIKGIWQHIDSLEVEKGTGSGADAADHLIVHLKTDDVPAVGILGGVYIVSEHQWSKVKDPTTWRNPNPIGTGPFTLGNYSPLQYSMDKNENYWQADKIEIEHLILPATNSQLDTVARGYDWAYSYISDVSGTWGAASKSNQWWFPAAGVIGLTPNLTKAPFNDVDVRRGISLALDRDKIADSATEGNLTAAGQTGLILPNQEKWLNPDIPDGGLIKQDVDAALASFAKAGYTQKDGKLVDQSGKQLSFSILTANGYSDWLRAVQEAQRNLTAIGIDVKITAPQPAGYQQAIDNGKFDMAMGGMGNGDVYQAYNSLLSSDFYQPVGKSAQNNRERFKDPAVDKLLVELKSTIDEADQKPIVDQLQQVVYDHLPIIGMYYGGSWGLFSDAKFTGWPTEKDPYMIPQNYDSAPLGIFVRLKRVDK</sequence>
<dbReference type="InterPro" id="IPR039424">
    <property type="entry name" value="SBP_5"/>
</dbReference>
<dbReference type="PANTHER" id="PTHR30290">
    <property type="entry name" value="PERIPLASMIC BINDING COMPONENT OF ABC TRANSPORTER"/>
    <property type="match status" value="1"/>
</dbReference>
<dbReference type="GO" id="GO:1904680">
    <property type="term" value="F:peptide transmembrane transporter activity"/>
    <property type="evidence" value="ECO:0007669"/>
    <property type="project" value="TreeGrafter"/>
</dbReference>
<feature type="region of interest" description="Disordered" evidence="1">
    <location>
        <begin position="1"/>
        <end position="43"/>
    </location>
</feature>